<dbReference type="GO" id="GO:0016301">
    <property type="term" value="F:kinase activity"/>
    <property type="evidence" value="ECO:0007669"/>
    <property type="project" value="UniProtKB-KW"/>
</dbReference>
<dbReference type="InterPro" id="IPR029056">
    <property type="entry name" value="Ribokinase-like"/>
</dbReference>
<sequence>MDPNIRPLLVDPGVYRAAMPRWAALADIAKVSEEDLAHLASLDGFCAGLHAAGVRLVPVTRGADGVRPPHWTASGWTSRPPWWRWPTRWAPVTPSPRACCTGLTRWDAWAGGSPRSGRPSCDDALAFAVRVAALTCTVAGANPPWAAALTSAVTTGANGEP</sequence>
<dbReference type="SUPFAM" id="SSF53613">
    <property type="entry name" value="Ribokinase-like"/>
    <property type="match status" value="1"/>
</dbReference>
<dbReference type="AlphaFoldDB" id="A0A7W5VAR5"/>
<dbReference type="EMBL" id="JACIBV010000001">
    <property type="protein sequence ID" value="MBB3728065.1"/>
    <property type="molecule type" value="Genomic_DNA"/>
</dbReference>
<organism evidence="1 2">
    <name type="scientific">Nonomuraea dietziae</name>
    <dbReference type="NCBI Taxonomy" id="65515"/>
    <lineage>
        <taxon>Bacteria</taxon>
        <taxon>Bacillati</taxon>
        <taxon>Actinomycetota</taxon>
        <taxon>Actinomycetes</taxon>
        <taxon>Streptosporangiales</taxon>
        <taxon>Streptosporangiaceae</taxon>
        <taxon>Nonomuraea</taxon>
    </lineage>
</organism>
<gene>
    <name evidence="1" type="ORF">FHR33_003925</name>
</gene>
<keyword evidence="2" id="KW-1185">Reference proteome</keyword>
<dbReference type="RefSeq" id="WP_183649495.1">
    <property type="nucleotide sequence ID" value="NZ_BAAAXX010000039.1"/>
</dbReference>
<protein>
    <submittedName>
        <fullName evidence="1">Sugar/nucleoside kinase (Ribokinase family)</fullName>
    </submittedName>
</protein>
<comment type="caution">
    <text evidence="1">The sequence shown here is derived from an EMBL/GenBank/DDBJ whole genome shotgun (WGS) entry which is preliminary data.</text>
</comment>
<name>A0A7W5VAR5_9ACTN</name>
<dbReference type="GeneID" id="95390328"/>
<keyword evidence="1" id="KW-0418">Kinase</keyword>
<reference evidence="1 2" key="1">
    <citation type="submission" date="2020-08" db="EMBL/GenBank/DDBJ databases">
        <title>Sequencing the genomes of 1000 actinobacteria strains.</title>
        <authorList>
            <person name="Klenk H.-P."/>
        </authorList>
    </citation>
    <scope>NUCLEOTIDE SEQUENCE [LARGE SCALE GENOMIC DNA]</scope>
    <source>
        <strain evidence="1 2">DSM 44320</strain>
    </source>
</reference>
<dbReference type="Proteomes" id="UP000579945">
    <property type="component" value="Unassembled WGS sequence"/>
</dbReference>
<dbReference type="Gene3D" id="3.40.1190.20">
    <property type="match status" value="1"/>
</dbReference>
<evidence type="ECO:0000313" key="1">
    <source>
        <dbReference type="EMBL" id="MBB3728065.1"/>
    </source>
</evidence>
<evidence type="ECO:0000313" key="2">
    <source>
        <dbReference type="Proteomes" id="UP000579945"/>
    </source>
</evidence>
<keyword evidence="1" id="KW-0808">Transferase</keyword>
<proteinExistence type="predicted"/>
<accession>A0A7W5VAR5</accession>